<dbReference type="InterPro" id="IPR050347">
    <property type="entry name" value="Bact_Beta-galactosidase"/>
</dbReference>
<dbReference type="STRING" id="342668.A0A1B8G6A6"/>
<dbReference type="PROSITE" id="PS00608">
    <property type="entry name" value="GLYCOSYL_HYDROL_F2_2"/>
    <property type="match status" value="1"/>
</dbReference>
<dbReference type="InterPro" id="IPR023232">
    <property type="entry name" value="Glyco_hydro_2_AS"/>
</dbReference>
<feature type="region of interest" description="Disordered" evidence="7">
    <location>
        <begin position="955"/>
        <end position="978"/>
    </location>
</feature>
<protein>
    <recommendedName>
        <fullName evidence="3">beta-galactosidase</fullName>
        <ecNumber evidence="3">3.2.1.23</ecNumber>
    </recommendedName>
    <alternativeName>
        <fullName evidence="6">Lactase</fullName>
    </alternativeName>
</protein>
<reference evidence="9 10" key="1">
    <citation type="submission" date="2016-03" db="EMBL/GenBank/DDBJ databases">
        <title>Comparative genomics of Pseudogymnoascus destructans, the fungus causing white-nose syndrome of bats.</title>
        <authorList>
            <person name="Palmer J.M."/>
            <person name="Drees K.P."/>
            <person name="Foster J.T."/>
            <person name="Lindner D.L."/>
        </authorList>
    </citation>
    <scope>NUCLEOTIDE SEQUENCE [LARGE SCALE GENOMIC DNA]</scope>
    <source>
        <strain evidence="9 10">UAMH 10579</strain>
    </source>
</reference>
<evidence type="ECO:0000259" key="8">
    <source>
        <dbReference type="SMART" id="SM01038"/>
    </source>
</evidence>
<gene>
    <name evidence="9" type="primary">LAC4_4</name>
    <name evidence="9" type="ORF">VE01_10630</name>
</gene>
<feature type="domain" description="Beta galactosidase small chain/" evidence="8">
    <location>
        <begin position="763"/>
        <end position="1060"/>
    </location>
</feature>
<dbReference type="Pfam" id="PF16353">
    <property type="entry name" value="LacZ_4"/>
    <property type="match status" value="1"/>
</dbReference>
<feature type="compositionally biased region" description="Basic and acidic residues" evidence="7">
    <location>
        <begin position="969"/>
        <end position="978"/>
    </location>
</feature>
<dbReference type="RefSeq" id="XP_018125100.1">
    <property type="nucleotide sequence ID" value="XM_018280023.2"/>
</dbReference>
<feature type="compositionally biased region" description="Low complexity" evidence="7">
    <location>
        <begin position="956"/>
        <end position="965"/>
    </location>
</feature>
<evidence type="ECO:0000313" key="10">
    <source>
        <dbReference type="Proteomes" id="UP000091956"/>
    </source>
</evidence>
<dbReference type="EMBL" id="KV460297">
    <property type="protein sequence ID" value="OBT91367.1"/>
    <property type="molecule type" value="Genomic_DNA"/>
</dbReference>
<organism evidence="9 10">
    <name type="scientific">Pseudogymnoascus verrucosus</name>
    <dbReference type="NCBI Taxonomy" id="342668"/>
    <lineage>
        <taxon>Eukaryota</taxon>
        <taxon>Fungi</taxon>
        <taxon>Dikarya</taxon>
        <taxon>Ascomycota</taxon>
        <taxon>Pezizomycotina</taxon>
        <taxon>Leotiomycetes</taxon>
        <taxon>Thelebolales</taxon>
        <taxon>Thelebolaceae</taxon>
        <taxon>Pseudogymnoascus</taxon>
    </lineage>
</organism>
<dbReference type="InterPro" id="IPR006101">
    <property type="entry name" value="Glyco_hydro_2"/>
</dbReference>
<dbReference type="SUPFAM" id="SSF49303">
    <property type="entry name" value="beta-Galactosidase/glucuronidase domain"/>
    <property type="match status" value="2"/>
</dbReference>
<dbReference type="InterPro" id="IPR006103">
    <property type="entry name" value="Glyco_hydro_2_cat"/>
</dbReference>
<dbReference type="Pfam" id="PF02929">
    <property type="entry name" value="Bgal_small_N"/>
    <property type="match status" value="1"/>
</dbReference>
<dbReference type="PANTHER" id="PTHR46323:SF2">
    <property type="entry name" value="BETA-GALACTOSIDASE"/>
    <property type="match status" value="1"/>
</dbReference>
<dbReference type="GO" id="GO:0004565">
    <property type="term" value="F:beta-galactosidase activity"/>
    <property type="evidence" value="ECO:0007669"/>
    <property type="project" value="UniProtKB-EC"/>
</dbReference>
<evidence type="ECO:0000256" key="5">
    <source>
        <dbReference type="ARBA" id="ARBA00023295"/>
    </source>
</evidence>
<dbReference type="FunFam" id="3.20.20.80:FF:000018">
    <property type="entry name" value="Beta-galactosidase"/>
    <property type="match status" value="1"/>
</dbReference>
<proteinExistence type="inferred from homology"/>
<keyword evidence="5" id="KW-0326">Glycosidase</keyword>
<dbReference type="Gene3D" id="2.60.40.10">
    <property type="entry name" value="Immunoglobulins"/>
    <property type="match status" value="2"/>
</dbReference>
<evidence type="ECO:0000256" key="1">
    <source>
        <dbReference type="ARBA" id="ARBA00001412"/>
    </source>
</evidence>
<dbReference type="Pfam" id="PF02837">
    <property type="entry name" value="Glyco_hydro_2_N"/>
    <property type="match status" value="1"/>
</dbReference>
<name>A0A1B8G6A6_9PEZI</name>
<dbReference type="PANTHER" id="PTHR46323">
    <property type="entry name" value="BETA-GALACTOSIDASE"/>
    <property type="match status" value="1"/>
</dbReference>
<dbReference type="SUPFAM" id="SSF49785">
    <property type="entry name" value="Galactose-binding domain-like"/>
    <property type="match status" value="1"/>
</dbReference>
<evidence type="ECO:0000313" key="9">
    <source>
        <dbReference type="EMBL" id="OBT91367.1"/>
    </source>
</evidence>
<dbReference type="InterPro" id="IPR011013">
    <property type="entry name" value="Gal_mutarotase_sf_dom"/>
</dbReference>
<dbReference type="Proteomes" id="UP000091956">
    <property type="component" value="Unassembled WGS sequence"/>
</dbReference>
<dbReference type="GO" id="GO:0005990">
    <property type="term" value="P:lactose catabolic process"/>
    <property type="evidence" value="ECO:0007669"/>
    <property type="project" value="TreeGrafter"/>
</dbReference>
<dbReference type="GO" id="GO:0009341">
    <property type="term" value="C:beta-galactosidase complex"/>
    <property type="evidence" value="ECO:0007669"/>
    <property type="project" value="InterPro"/>
</dbReference>
<dbReference type="SMART" id="SM01038">
    <property type="entry name" value="Bgal_small_N"/>
    <property type="match status" value="1"/>
</dbReference>
<keyword evidence="4" id="KW-0378">Hydrolase</keyword>
<reference evidence="10" key="2">
    <citation type="journal article" date="2018" name="Nat. Commun.">
        <title>Extreme sensitivity to ultraviolet light in the fungal pathogen causing white-nose syndrome of bats.</title>
        <authorList>
            <person name="Palmer J.M."/>
            <person name="Drees K.P."/>
            <person name="Foster J.T."/>
            <person name="Lindner D.L."/>
        </authorList>
    </citation>
    <scope>NUCLEOTIDE SEQUENCE [LARGE SCALE GENOMIC DNA]</scope>
    <source>
        <strain evidence="10">UAMH 10579</strain>
    </source>
</reference>
<sequence>MSNSMESVVIPEASHEMLGLGEEKSHPPITKPDWSNLSVLHKNTLPPRGTFHIYPSESAAVTRDVTKSRTLSLSGTWKFHLTPSPFSPGAEEFHAFNFDISKWSDIAVPGMWQLQGHGKGPQYTNLNYPWPVDPPNVPFDENETGHYVRDFEVPKSWMEEGEQLRVRFEGVDSGFHVWVNGREVGYSQGARNPSEWDVTEFLKEGKNRIAVRVYQRCDGSYLEDQDQWWLSGIFRDVNLFAFPKVHVKDFKVETILKNDYKNAVLFLRVELSEPAAIKVKLLDDDLKPLKTAEQTSPLSTVFFEIPMEKPHLWTAETPYLYKLVISVGEKQVISQRVGFRQVEIKDGLLKVNGKRIVIRGVNRHEHHPDHGRAVPYDFLRRDLLMMKTHNINAIRTSHYINDPRLYDLADELGLWILDEADLECHGMGELGTDFASWTSDNPEWKDAYVDRARQMVMRDKNHPSIIIWSLGNESAYGRNHRSMYEFIKSYDKTRPVHYEADFNAESTDVFSRMYHSVEQLIEFVTTNKEAKPMVLCEYVHAMGNGPGGIKEYVDAFYKYPRLQGGFVWEWANHGLRTKTAEGEEYYGYGGDFGDLPNDGHFVLDGLLFSDHTPTPGLTEYKKAIEPIQVLSEGSTPQKIKIINRYDFATLDHLKCEYSIVSDEMAMSEKREVEIPRGVKPGATAEVEIKSLDLMGIHTESYVELTFTLAKATNWAPAGFELAFGQIQIHAPSPLPPLSLCTLSLKLSPPSCPTITTLSPSLLQITTATTTYTFSPPLGQLLSLSHPGHPPLLTAPLTPIFYRAPTDNDLPASRGWHDSFLHLARPHPVSFSTSTSPSTSTATITTTTRFAPPVLAWSILLTTTYTFTPTHLHISLRGHPSGPKLPSTLPRIGLELGLAPQFDTAKWWGRGPGEGYPDTKMAQRFGNWEAGEEGLWTRYEWPQEGGGRTDVRWVEFSSSSSSSSSSPHGDNGKGKETEKGDTLKATFGAQDGCGFTANCFSTQDLEECTHDYELQKRKREEGWVVRLDWRQHGIGSGSCGPGPAEQYMLRTGDFEFEIVLE</sequence>
<dbReference type="GeneID" id="28844016"/>
<dbReference type="EC" id="3.2.1.23" evidence="3"/>
<dbReference type="Gene3D" id="2.70.98.10">
    <property type="match status" value="1"/>
</dbReference>
<dbReference type="InterPro" id="IPR004199">
    <property type="entry name" value="B-gal_small/dom_5"/>
</dbReference>
<evidence type="ECO:0000256" key="6">
    <source>
        <dbReference type="ARBA" id="ARBA00032230"/>
    </source>
</evidence>
<comment type="similarity">
    <text evidence="2">Belongs to the glycosyl hydrolase 2 family.</text>
</comment>
<dbReference type="Pfam" id="PF00703">
    <property type="entry name" value="Glyco_hydro_2"/>
    <property type="match status" value="1"/>
</dbReference>
<dbReference type="SUPFAM" id="SSF74650">
    <property type="entry name" value="Galactose mutarotase-like"/>
    <property type="match status" value="1"/>
</dbReference>
<evidence type="ECO:0000256" key="3">
    <source>
        <dbReference type="ARBA" id="ARBA00012756"/>
    </source>
</evidence>
<dbReference type="Pfam" id="PF02836">
    <property type="entry name" value="Glyco_hydro_2_C"/>
    <property type="match status" value="1"/>
</dbReference>
<dbReference type="Gene3D" id="3.20.20.80">
    <property type="entry name" value="Glycosidases"/>
    <property type="match status" value="1"/>
</dbReference>
<evidence type="ECO:0000256" key="2">
    <source>
        <dbReference type="ARBA" id="ARBA00007401"/>
    </source>
</evidence>
<evidence type="ECO:0000256" key="7">
    <source>
        <dbReference type="SAM" id="MobiDB-lite"/>
    </source>
</evidence>
<dbReference type="InterPro" id="IPR014718">
    <property type="entry name" value="GH-type_carb-bd"/>
</dbReference>
<dbReference type="InterPro" id="IPR036156">
    <property type="entry name" value="Beta-gal/glucu_dom_sf"/>
</dbReference>
<dbReference type="InterPro" id="IPR008979">
    <property type="entry name" value="Galactose-bd-like_sf"/>
</dbReference>
<dbReference type="Gene3D" id="2.60.120.260">
    <property type="entry name" value="Galactose-binding domain-like"/>
    <property type="match status" value="1"/>
</dbReference>
<keyword evidence="10" id="KW-1185">Reference proteome</keyword>
<dbReference type="InterPro" id="IPR013783">
    <property type="entry name" value="Ig-like_fold"/>
</dbReference>
<comment type="catalytic activity">
    <reaction evidence="1">
        <text>Hydrolysis of terminal non-reducing beta-D-galactose residues in beta-D-galactosides.</text>
        <dbReference type="EC" id="3.2.1.23"/>
    </reaction>
</comment>
<dbReference type="InterPro" id="IPR017853">
    <property type="entry name" value="GH"/>
</dbReference>
<dbReference type="SUPFAM" id="SSF51445">
    <property type="entry name" value="(Trans)glycosidases"/>
    <property type="match status" value="1"/>
</dbReference>
<dbReference type="AlphaFoldDB" id="A0A1B8G6A6"/>
<dbReference type="InterPro" id="IPR006102">
    <property type="entry name" value="Ig-like_GH2"/>
</dbReference>
<dbReference type="GO" id="GO:0030246">
    <property type="term" value="F:carbohydrate binding"/>
    <property type="evidence" value="ECO:0007669"/>
    <property type="project" value="InterPro"/>
</dbReference>
<dbReference type="PRINTS" id="PR00132">
    <property type="entry name" value="GLHYDRLASE2"/>
</dbReference>
<dbReference type="InterPro" id="IPR032312">
    <property type="entry name" value="LacZ_4"/>
</dbReference>
<dbReference type="OrthoDB" id="408320at2759"/>
<evidence type="ECO:0000256" key="4">
    <source>
        <dbReference type="ARBA" id="ARBA00022801"/>
    </source>
</evidence>
<accession>A0A1B8G6A6</accession>
<dbReference type="InterPro" id="IPR006104">
    <property type="entry name" value="Glyco_hydro_2_N"/>
</dbReference>